<dbReference type="RefSeq" id="WP_014239676.1">
    <property type="nucleotide sequence ID" value="NZ_CP012914.1"/>
</dbReference>
<evidence type="ECO:0000313" key="3">
    <source>
        <dbReference type="Proteomes" id="UP000316083"/>
    </source>
</evidence>
<accession>A0A559RKE0</accession>
<dbReference type="EMBL" id="VITF01000021">
    <property type="protein sequence ID" value="TWA60407.1"/>
    <property type="molecule type" value="Genomic_DNA"/>
</dbReference>
<reference evidence="2 3" key="1">
    <citation type="submission" date="2019-06" db="EMBL/GenBank/DDBJ databases">
        <title>Genomic Encyclopedia of Type Strains, Phase IV (KMG-V): Genome sequencing to study the core and pangenomes of soil and plant-associated prokaryotes.</title>
        <authorList>
            <person name="Whitman W."/>
        </authorList>
    </citation>
    <scope>NUCLEOTIDE SEQUENCE [LARGE SCALE GENOMIC DNA]</scope>
    <source>
        <strain evidence="2 3">BR 11796</strain>
    </source>
</reference>
<proteinExistence type="predicted"/>
<organism evidence="2 3">
    <name type="scientific">Azospirillum brasilense</name>
    <dbReference type="NCBI Taxonomy" id="192"/>
    <lineage>
        <taxon>Bacteria</taxon>
        <taxon>Pseudomonadati</taxon>
        <taxon>Pseudomonadota</taxon>
        <taxon>Alphaproteobacteria</taxon>
        <taxon>Rhodospirillales</taxon>
        <taxon>Azospirillaceae</taxon>
        <taxon>Azospirillum</taxon>
    </lineage>
</organism>
<dbReference type="Proteomes" id="UP000316083">
    <property type="component" value="Unassembled WGS sequence"/>
</dbReference>
<reference evidence="1 4" key="2">
    <citation type="submission" date="2023-11" db="EMBL/GenBank/DDBJ databases">
        <title>MicrobeMod: A computational toolkit for identifying prokaryotic methylation and restriction-modification with nanopore sequencing.</title>
        <authorList>
            <person name="Crits-Christoph A."/>
            <person name="Kang S.C."/>
            <person name="Lee H."/>
            <person name="Ostrov N."/>
        </authorList>
    </citation>
    <scope>NUCLEOTIDE SEQUENCE [LARGE SCALE GENOMIC DNA]</scope>
    <source>
        <strain evidence="1 4">ATCC 29145</strain>
    </source>
</reference>
<dbReference type="GeneID" id="62009423"/>
<dbReference type="EMBL" id="JAWXYC010000004">
    <property type="protein sequence ID" value="MDX5954668.1"/>
    <property type="molecule type" value="Genomic_DNA"/>
</dbReference>
<keyword evidence="4" id="KW-1185">Reference proteome</keyword>
<evidence type="ECO:0000313" key="2">
    <source>
        <dbReference type="EMBL" id="TWA60407.1"/>
    </source>
</evidence>
<dbReference type="AlphaFoldDB" id="A0A559RKE0"/>
<protein>
    <submittedName>
        <fullName evidence="2">Uncharacterized protein</fullName>
    </submittedName>
</protein>
<sequence length="58" mass="6377">MDRVILLLFILNQGGPTTIEFQTMEQCKAAEPAIVQAYREMTGNPVLTRCIALALPGK</sequence>
<evidence type="ECO:0000313" key="4">
    <source>
        <dbReference type="Proteomes" id="UP001277471"/>
    </source>
</evidence>
<gene>
    <name evidence="2" type="ORF">FBZ82_12163</name>
    <name evidence="1" type="ORF">SIM66_26215</name>
</gene>
<name>A0A559RKE0_AZOBR</name>
<dbReference type="Proteomes" id="UP001277471">
    <property type="component" value="Unassembled WGS sequence"/>
</dbReference>
<evidence type="ECO:0000313" key="1">
    <source>
        <dbReference type="EMBL" id="MDX5954668.1"/>
    </source>
</evidence>
<comment type="caution">
    <text evidence="2">The sequence shown here is derived from an EMBL/GenBank/DDBJ whole genome shotgun (WGS) entry which is preliminary data.</text>
</comment>